<dbReference type="OrthoDB" id="2163395at2759"/>
<accession>A0A061J8H1</accession>
<feature type="compositionally biased region" description="Basic and acidic residues" evidence="2">
    <location>
        <begin position="83"/>
        <end position="103"/>
    </location>
</feature>
<dbReference type="EMBL" id="AUPL01001052">
    <property type="protein sequence ID" value="ESL11204.1"/>
    <property type="molecule type" value="Genomic_DNA"/>
</dbReference>
<evidence type="ECO:0000256" key="2">
    <source>
        <dbReference type="SAM" id="MobiDB-lite"/>
    </source>
</evidence>
<reference evidence="3 4" key="1">
    <citation type="submission" date="2013-07" db="EMBL/GenBank/DDBJ databases">
        <authorList>
            <person name="Stoco P.H."/>
            <person name="Wagner G."/>
            <person name="Gerber A."/>
            <person name="Zaha A."/>
            <person name="Thompson C."/>
            <person name="Bartholomeu D.C."/>
            <person name="Luckemeyer D.D."/>
            <person name="Bahia D."/>
            <person name="Loreto E."/>
            <person name="Prestes E.B."/>
            <person name="Lima F.M."/>
            <person name="Rodrigues-Luiz G."/>
            <person name="Vallejo G.A."/>
            <person name="Filho J.F."/>
            <person name="Monteiro K.M."/>
            <person name="Tyler K.M."/>
            <person name="de Almeida L.G."/>
            <person name="Ortiz M.F."/>
            <person name="Siervo M.A."/>
            <person name="de Moraes M.H."/>
            <person name="Cunha O.L."/>
            <person name="Mendonca-Neto R."/>
            <person name="Silva R."/>
            <person name="Teixeira S.M."/>
            <person name="Murta S.M."/>
            <person name="Sincero T.C."/>
            <person name="Mendes T.A."/>
            <person name="Urmenyi T.P."/>
            <person name="Silva V.G."/>
            <person name="da Rocha W.D."/>
            <person name="Andersson B."/>
            <person name="Romanha A.J."/>
            <person name="Steindel M."/>
            <person name="de Vasconcelos A.T."/>
            <person name="Grisard E.C."/>
        </authorList>
    </citation>
    <scope>NUCLEOTIDE SEQUENCE [LARGE SCALE GENOMIC DNA]</scope>
    <source>
        <strain evidence="3 4">SC58</strain>
    </source>
</reference>
<sequence length="161" mass="19313">MPVQPKPTATALWLEQQRQREYKQHRQRVEQQKSCIDNKPPQALSLSNKRALMEQERCKVIEEENRRLVANMTNIMRRGGGIDNKEPWRNTNVERDAERRRMREQKRIEAENLRMLKRLQGTKSVYCVEKWEADREQNEEYIARLCRYPYAPMDSPQAALE</sequence>
<evidence type="ECO:0000256" key="1">
    <source>
        <dbReference type="ARBA" id="ARBA00008315"/>
    </source>
</evidence>
<comment type="similarity">
    <text evidence="1">Belongs to the CFAP97 family.</text>
</comment>
<dbReference type="InterPro" id="IPR038791">
    <property type="entry name" value="Cfap97/Hemingway"/>
</dbReference>
<evidence type="ECO:0000313" key="4">
    <source>
        <dbReference type="Proteomes" id="UP000031737"/>
    </source>
</evidence>
<gene>
    <name evidence="3" type="ORF">TRSC58_01052</name>
</gene>
<protein>
    <submittedName>
        <fullName evidence="3">Uncharacterized protein</fullName>
    </submittedName>
</protein>
<name>A0A061J8H1_TRYRA</name>
<dbReference type="Pfam" id="PF13879">
    <property type="entry name" value="Hmw_CFAP97"/>
    <property type="match status" value="1"/>
</dbReference>
<dbReference type="AlphaFoldDB" id="A0A061J8H1"/>
<comment type="caution">
    <text evidence="3">The sequence shown here is derived from an EMBL/GenBank/DDBJ whole genome shotgun (WGS) entry which is preliminary data.</text>
</comment>
<dbReference type="VEuPathDB" id="TriTrypDB:TRSC58_01052"/>
<keyword evidence="4" id="KW-1185">Reference proteome</keyword>
<organism evidence="3 4">
    <name type="scientific">Trypanosoma rangeli SC58</name>
    <dbReference type="NCBI Taxonomy" id="429131"/>
    <lineage>
        <taxon>Eukaryota</taxon>
        <taxon>Discoba</taxon>
        <taxon>Euglenozoa</taxon>
        <taxon>Kinetoplastea</taxon>
        <taxon>Metakinetoplastina</taxon>
        <taxon>Trypanosomatida</taxon>
        <taxon>Trypanosomatidae</taxon>
        <taxon>Trypanosoma</taxon>
        <taxon>Herpetosoma</taxon>
    </lineage>
</organism>
<evidence type="ECO:0000313" key="3">
    <source>
        <dbReference type="EMBL" id="ESL11204.1"/>
    </source>
</evidence>
<dbReference type="PANTHER" id="PTHR23035:SF2">
    <property type="entry name" value="KIAA1430 HOMOLOGUE"/>
    <property type="match status" value="1"/>
</dbReference>
<proteinExistence type="inferred from homology"/>
<dbReference type="InterPro" id="IPR029488">
    <property type="entry name" value="Hmw/CFAP97"/>
</dbReference>
<feature type="region of interest" description="Disordered" evidence="2">
    <location>
        <begin position="77"/>
        <end position="103"/>
    </location>
</feature>
<dbReference type="PANTHER" id="PTHR23035">
    <property type="entry name" value="CILIA- AND FLAGELLA-ASSOCIATED PROTEIN 97-RELATED"/>
    <property type="match status" value="1"/>
</dbReference>
<dbReference type="Proteomes" id="UP000031737">
    <property type="component" value="Unassembled WGS sequence"/>
</dbReference>